<feature type="signal peptide" evidence="2">
    <location>
        <begin position="1"/>
        <end position="23"/>
    </location>
</feature>
<protein>
    <recommendedName>
        <fullName evidence="3">Amidohydrolase-related domain-containing protein</fullName>
    </recommendedName>
</protein>
<proteinExistence type="predicted"/>
<comment type="caution">
    <text evidence="4">The sequence shown here is derived from an EMBL/GenBank/DDBJ whole genome shotgun (WGS) entry which is preliminary data.</text>
</comment>
<feature type="domain" description="Amidohydrolase-related" evidence="3">
    <location>
        <begin position="110"/>
        <end position="358"/>
    </location>
</feature>
<keyword evidence="2" id="KW-0732">Signal</keyword>
<dbReference type="GO" id="GO:0016787">
    <property type="term" value="F:hydrolase activity"/>
    <property type="evidence" value="ECO:0007669"/>
    <property type="project" value="InterPro"/>
</dbReference>
<dbReference type="PANTHER" id="PTHR21240:SF28">
    <property type="entry name" value="ISO-OROTATE DECARBOXYLASE (EUROFUNG)"/>
    <property type="match status" value="1"/>
</dbReference>
<accession>A0A106BXV3</accession>
<dbReference type="GO" id="GO:0019748">
    <property type="term" value="P:secondary metabolic process"/>
    <property type="evidence" value="ECO:0007669"/>
    <property type="project" value="TreeGrafter"/>
</dbReference>
<evidence type="ECO:0000313" key="5">
    <source>
        <dbReference type="Proteomes" id="UP000055702"/>
    </source>
</evidence>
<dbReference type="SUPFAM" id="SSF51556">
    <property type="entry name" value="Metallo-dependent hydrolases"/>
    <property type="match status" value="1"/>
</dbReference>
<organism evidence="4">
    <name type="scientific">Shewanella frigidimarina</name>
    <dbReference type="NCBI Taxonomy" id="56812"/>
    <lineage>
        <taxon>Bacteria</taxon>
        <taxon>Pseudomonadati</taxon>
        <taxon>Pseudomonadota</taxon>
        <taxon>Gammaproteobacteria</taxon>
        <taxon>Alteromonadales</taxon>
        <taxon>Shewanellaceae</taxon>
        <taxon>Shewanella</taxon>
    </lineage>
</organism>
<dbReference type="EMBL" id="LRDC01000040">
    <property type="protein sequence ID" value="KVX00600.1"/>
    <property type="molecule type" value="Genomic_DNA"/>
</dbReference>
<dbReference type="Proteomes" id="UP000055702">
    <property type="component" value="Unassembled WGS sequence"/>
</dbReference>
<dbReference type="Gene3D" id="3.20.20.140">
    <property type="entry name" value="Metal-dependent hydrolases"/>
    <property type="match status" value="1"/>
</dbReference>
<dbReference type="PROSITE" id="PS51257">
    <property type="entry name" value="PROKAR_LIPOPROTEIN"/>
    <property type="match status" value="1"/>
</dbReference>
<feature type="chain" id="PRO_5007125842" description="Amidohydrolase-related domain-containing protein" evidence="2">
    <location>
        <begin position="24"/>
        <end position="365"/>
    </location>
</feature>
<dbReference type="InterPro" id="IPR006680">
    <property type="entry name" value="Amidohydro-rel"/>
</dbReference>
<dbReference type="GO" id="GO:0005737">
    <property type="term" value="C:cytoplasm"/>
    <property type="evidence" value="ECO:0007669"/>
    <property type="project" value="TreeGrafter"/>
</dbReference>
<evidence type="ECO:0000313" key="4">
    <source>
        <dbReference type="EMBL" id="KVX00600.1"/>
    </source>
</evidence>
<dbReference type="InterPro" id="IPR032465">
    <property type="entry name" value="ACMSD"/>
</dbReference>
<sequence length="365" mass="42037">MKTQLFAISVLTLALAACSDVNSATPSPHYTMNDYYTVQKIDAHVHANSASTAFIEQAQQDNIKLLSVNVDYPDFPNIDKQATIAQQFAKNYTETFYFATTFSMQGSDTPQWQGDVIKRIDDAVKEGAIAVKVWKNIGMDYRDQAENLVMIDSPIFDPIFSHIQQIDIPLIGHQGEPKNCWLPVSKMTVNNDKQYFAAHPQYHMFRHPEMPSYEKQMQVRNNMLDKHPDMHFMGAHLASLEWSVDQIAAFLDAYPKAVVDMAARMGQIQYQSKLDREKVRNFFIRYQDRILYATDLTHSPEASDEQLKLEVHKKWLEDWKYLNTELSMEVPEVDGEIIGLALPKEVVNNIYYANTQHFFKIEPVK</sequence>
<dbReference type="AlphaFoldDB" id="A0A106BXV3"/>
<evidence type="ECO:0000256" key="2">
    <source>
        <dbReference type="SAM" id="SignalP"/>
    </source>
</evidence>
<dbReference type="GO" id="GO:0016831">
    <property type="term" value="F:carboxy-lyase activity"/>
    <property type="evidence" value="ECO:0007669"/>
    <property type="project" value="InterPro"/>
</dbReference>
<dbReference type="PANTHER" id="PTHR21240">
    <property type="entry name" value="2-AMINO-3-CARBOXYLMUCONATE-6-SEMIALDEHYDE DECARBOXYLASE"/>
    <property type="match status" value="1"/>
</dbReference>
<keyword evidence="1" id="KW-0456">Lyase</keyword>
<evidence type="ECO:0000259" key="3">
    <source>
        <dbReference type="Pfam" id="PF04909"/>
    </source>
</evidence>
<dbReference type="InterPro" id="IPR032466">
    <property type="entry name" value="Metal_Hydrolase"/>
</dbReference>
<gene>
    <name evidence="4" type="ORF">AWJ07_07555</name>
</gene>
<reference evidence="4 5" key="1">
    <citation type="submission" date="2016-01" db="EMBL/GenBank/DDBJ databases">
        <title>Draft genome of the antarctic isolate Shewanella frigidimarina Ag06-30.</title>
        <authorList>
            <person name="Parmeciano Di Noto G."/>
            <person name="Vazquez S."/>
            <person name="Mac Cormack W."/>
            <person name="Iriarte A."/>
            <person name="Quiroga C."/>
        </authorList>
    </citation>
    <scope>NUCLEOTIDE SEQUENCE [LARGE SCALE GENOMIC DNA]</scope>
    <source>
        <strain evidence="4 5">Ag06-30</strain>
    </source>
</reference>
<dbReference type="Pfam" id="PF04909">
    <property type="entry name" value="Amidohydro_2"/>
    <property type="match status" value="1"/>
</dbReference>
<name>A0A106BXV3_SHEFR</name>
<evidence type="ECO:0000256" key="1">
    <source>
        <dbReference type="ARBA" id="ARBA00023239"/>
    </source>
</evidence>
<dbReference type="RefSeq" id="WP_059746906.1">
    <property type="nucleotide sequence ID" value="NZ_LRDC01000040.1"/>
</dbReference>